<evidence type="ECO:0000313" key="2">
    <source>
        <dbReference type="EMBL" id="OUQ64054.1"/>
    </source>
</evidence>
<dbReference type="EMBL" id="NFLW01000040">
    <property type="protein sequence ID" value="OUQ64054.1"/>
    <property type="molecule type" value="Genomic_DNA"/>
</dbReference>
<proteinExistence type="predicted"/>
<name>A0A1Y4V4J7_9BACE</name>
<sequence>MILEKTNELYNMRIKQLRIKGRIIRLFRLIVNTGYMLLHKRADEIVLNVSMNLLCNKVFHSNIGDDINYYLIKELSHKRILNYWDFFNLRKQPNFMVIGSIIGWMTNKDSIIWGSGVREPDNPLPAIPRKVLAVRGPLTRKYLISQGVECPEIYGDPALLLPKIYPPPFVNKKYLIGVILHKNDLGNSIIKEFIERERNKARQIDIKHYKDWRQVIKEIVECEMIISSSLHGLILSDAYHIPNVWIKFSDETFDGSFKYLDYFASVKRPIDRPLVIRSRLDLSDLLQYKDSYSPITFDAQKLLSVCPFIDKNKILP</sequence>
<reference evidence="3" key="1">
    <citation type="submission" date="2017-04" db="EMBL/GenBank/DDBJ databases">
        <title>Function of individual gut microbiota members based on whole genome sequencing of pure cultures obtained from chicken caecum.</title>
        <authorList>
            <person name="Medvecky M."/>
            <person name="Cejkova D."/>
            <person name="Polansky O."/>
            <person name="Karasova D."/>
            <person name="Kubasova T."/>
            <person name="Cizek A."/>
            <person name="Rychlik I."/>
        </authorList>
    </citation>
    <scope>NUCLEOTIDE SEQUENCE [LARGE SCALE GENOMIC DNA]</scope>
    <source>
        <strain evidence="3">An109</strain>
    </source>
</reference>
<dbReference type="Pfam" id="PF04230">
    <property type="entry name" value="PS_pyruv_trans"/>
    <property type="match status" value="1"/>
</dbReference>
<dbReference type="Proteomes" id="UP000196036">
    <property type="component" value="Unassembled WGS sequence"/>
</dbReference>
<evidence type="ECO:0000313" key="3">
    <source>
        <dbReference type="Proteomes" id="UP000196036"/>
    </source>
</evidence>
<organism evidence="2 3">
    <name type="scientific">Bacteroides xylanisolvens</name>
    <dbReference type="NCBI Taxonomy" id="371601"/>
    <lineage>
        <taxon>Bacteria</taxon>
        <taxon>Pseudomonadati</taxon>
        <taxon>Bacteroidota</taxon>
        <taxon>Bacteroidia</taxon>
        <taxon>Bacteroidales</taxon>
        <taxon>Bacteroidaceae</taxon>
        <taxon>Bacteroides</taxon>
    </lineage>
</organism>
<accession>A0A1Y4V4J7</accession>
<dbReference type="InterPro" id="IPR007345">
    <property type="entry name" value="Polysacch_pyruvyl_Trfase"/>
</dbReference>
<evidence type="ECO:0000259" key="1">
    <source>
        <dbReference type="Pfam" id="PF04230"/>
    </source>
</evidence>
<dbReference type="AlphaFoldDB" id="A0A1Y4V4J7"/>
<gene>
    <name evidence="2" type="ORF">B5E52_17785</name>
</gene>
<protein>
    <submittedName>
        <fullName evidence="2">Exosortase</fullName>
    </submittedName>
</protein>
<comment type="caution">
    <text evidence="2">The sequence shown here is derived from an EMBL/GenBank/DDBJ whole genome shotgun (WGS) entry which is preliminary data.</text>
</comment>
<feature type="domain" description="Polysaccharide pyruvyl transferase" evidence="1">
    <location>
        <begin position="130"/>
        <end position="246"/>
    </location>
</feature>